<gene>
    <name evidence="1" type="ORF">I8D64_01295</name>
</gene>
<proteinExistence type="predicted"/>
<comment type="caution">
    <text evidence="1">The sequence shown here is derived from an EMBL/GenBank/DDBJ whole genome shotgun (WGS) entry which is preliminary data.</text>
</comment>
<evidence type="ECO:0008006" key="3">
    <source>
        <dbReference type="Google" id="ProtNLM"/>
    </source>
</evidence>
<dbReference type="Gene3D" id="2.30.40.10">
    <property type="entry name" value="Urease, subunit C, domain 1"/>
    <property type="match status" value="1"/>
</dbReference>
<accession>A0ABS1B5Y6</accession>
<dbReference type="SUPFAM" id="SSF51338">
    <property type="entry name" value="Composite domain of metallo-dependent hydrolases"/>
    <property type="match status" value="1"/>
</dbReference>
<reference evidence="1 2" key="1">
    <citation type="submission" date="2020-12" db="EMBL/GenBank/DDBJ databases">
        <title>Brachybacterium sp. MASK1Z-5, whole genome shotgun sequence.</title>
        <authorList>
            <person name="Tuo L."/>
        </authorList>
    </citation>
    <scope>NUCLEOTIDE SEQUENCE [LARGE SCALE GENOMIC DNA]</scope>
    <source>
        <strain evidence="1 2">MASK1Z-5</strain>
    </source>
</reference>
<dbReference type="EMBL" id="JAEDAJ010000001">
    <property type="protein sequence ID" value="MBK0330041.1"/>
    <property type="molecule type" value="Genomic_DNA"/>
</dbReference>
<evidence type="ECO:0000313" key="1">
    <source>
        <dbReference type="EMBL" id="MBK0330041.1"/>
    </source>
</evidence>
<evidence type="ECO:0000313" key="2">
    <source>
        <dbReference type="Proteomes" id="UP000612352"/>
    </source>
</evidence>
<dbReference type="PANTHER" id="PTHR22642:SF2">
    <property type="entry name" value="PROTEIN LONG AFTER FAR-RED 3"/>
    <property type="match status" value="1"/>
</dbReference>
<dbReference type="RefSeq" id="WP_200500706.1">
    <property type="nucleotide sequence ID" value="NZ_JAEDAJ010000001.1"/>
</dbReference>
<protein>
    <recommendedName>
        <fullName evidence="3">Amidohydrolase</fullName>
    </recommendedName>
</protein>
<sequence>MTAPGTDAPSTSAQDDVLFTGVVVYSTQDPEASAVLVSGGMVAWIGPTETAEGLHPGARRIDATGCLLTPGFVDCLPTADGAAVDDAWRASAASRGITGAVPGSAGIREGMRVLSPVAEPLPLKDLSAQGVPLAFGSLGAEDALDPWSWVRAAAHGGDPAQRISDRAAFLASTRAGLRLLDVPHPGALNLGVEATLVVWEPWDFTVHSSDIRTNAWSVDPRSRTPMLPDLTEGAPRALRTLVRGEIVHDVPGALG</sequence>
<dbReference type="InterPro" id="IPR011059">
    <property type="entry name" value="Metal-dep_hydrolase_composite"/>
</dbReference>
<name>A0ABS1B5Y6_9MICO</name>
<dbReference type="PANTHER" id="PTHR22642">
    <property type="entry name" value="IMIDAZOLONEPROPIONASE"/>
    <property type="match status" value="1"/>
</dbReference>
<dbReference type="Gene3D" id="3.20.20.140">
    <property type="entry name" value="Metal-dependent hydrolases"/>
    <property type="match status" value="1"/>
</dbReference>
<dbReference type="Proteomes" id="UP000612352">
    <property type="component" value="Unassembled WGS sequence"/>
</dbReference>
<keyword evidence="2" id="KW-1185">Reference proteome</keyword>
<organism evidence="1 2">
    <name type="scientific">Brachybacterium halotolerans</name>
    <dbReference type="NCBI Taxonomy" id="2795215"/>
    <lineage>
        <taxon>Bacteria</taxon>
        <taxon>Bacillati</taxon>
        <taxon>Actinomycetota</taxon>
        <taxon>Actinomycetes</taxon>
        <taxon>Micrococcales</taxon>
        <taxon>Dermabacteraceae</taxon>
        <taxon>Brachybacterium</taxon>
    </lineage>
</organism>